<evidence type="ECO:0000256" key="1">
    <source>
        <dbReference type="SAM" id="SignalP"/>
    </source>
</evidence>
<dbReference type="Proteomes" id="UP000035681">
    <property type="component" value="Unplaced"/>
</dbReference>
<protein>
    <submittedName>
        <fullName evidence="4">SXP/RAL-2 family protein Ani s 5-like cation-binding domain-containing protein</fullName>
    </submittedName>
</protein>
<keyword evidence="1" id="KW-0732">Signal</keyword>
<reference evidence="3" key="1">
    <citation type="submission" date="2015-08" db="UniProtKB">
        <authorList>
            <consortium name="WormBaseParasite"/>
        </authorList>
    </citation>
    <scope>IDENTIFICATION</scope>
</reference>
<feature type="signal peptide" evidence="1">
    <location>
        <begin position="1"/>
        <end position="20"/>
    </location>
</feature>
<feature type="chain" id="PRO_5005327911" evidence="1">
    <location>
        <begin position="21"/>
        <end position="321"/>
    </location>
</feature>
<evidence type="ECO:0000313" key="4">
    <source>
        <dbReference type="WBParaSite" id="TCONS_00009662.p1"/>
    </source>
</evidence>
<keyword evidence="2" id="KW-1185">Reference proteome</keyword>
<evidence type="ECO:0000313" key="2">
    <source>
        <dbReference type="Proteomes" id="UP000035681"/>
    </source>
</evidence>
<dbReference type="WBParaSite" id="SSTP_0000782800.1">
    <property type="protein sequence ID" value="SSTP_0000782800.1"/>
    <property type="gene ID" value="SSTP_0000782800"/>
</dbReference>
<dbReference type="PANTHER" id="PTHR21593">
    <property type="entry name" value="PRION-LIKE- Q/N-RICH -DOMAIN-BEARING PROTEIN PROTEIN"/>
    <property type="match status" value="1"/>
</dbReference>
<dbReference type="AlphaFoldDB" id="A0A0K0EEB6"/>
<dbReference type="PANTHER" id="PTHR21593:SF36">
    <property type="entry name" value="DUF148 DOMAIN-CONTAINING PROTEIN-RELATED"/>
    <property type="match status" value="1"/>
</dbReference>
<organism evidence="3">
    <name type="scientific">Strongyloides stercoralis</name>
    <name type="common">Threadworm</name>
    <dbReference type="NCBI Taxonomy" id="6248"/>
    <lineage>
        <taxon>Eukaryota</taxon>
        <taxon>Metazoa</taxon>
        <taxon>Ecdysozoa</taxon>
        <taxon>Nematoda</taxon>
        <taxon>Chromadorea</taxon>
        <taxon>Rhabditida</taxon>
        <taxon>Tylenchina</taxon>
        <taxon>Panagrolaimomorpha</taxon>
        <taxon>Strongyloidoidea</taxon>
        <taxon>Strongyloididae</taxon>
        <taxon>Strongyloides</taxon>
    </lineage>
</organism>
<name>A0A0K0EEB6_STRER</name>
<dbReference type="InterPro" id="IPR052823">
    <property type="entry name" value="SXP/RAL-2_related"/>
</dbReference>
<proteinExistence type="predicted"/>
<sequence length="321" mass="37778">MVSSNIKNLILFSIFGLIIAISTHPFPREHGGGFPWRGPRGPYPKDFEDILPQNIKDELKTIYENKDLRWRERKDKIDEIMSNLPQDIKDKLPVPPEYRDLPKDIQNQLKAIKLAPKLTREEKRNKIKSLIDSLPEETKKLIKPRPFPFPPMGPPKEFEEILGTQVFNKLKNIHENKELTPSEKWANVEEIMKGLPTEVLEKLPLPPHLRNLPEDVQEKLKKIFVDKNLSFHEKRQKAREFIKSLPEEIRKTIRPPMPPFVEKLPENIRSQIEKIFKDENIGRREKFEKIRDIIDDLPKEEKEKIFPEVHITTSPVEETVL</sequence>
<dbReference type="WBParaSite" id="TCONS_00009662.p1">
    <property type="protein sequence ID" value="TCONS_00009662.p1"/>
    <property type="gene ID" value="XLOC_007437"/>
</dbReference>
<evidence type="ECO:0000313" key="3">
    <source>
        <dbReference type="WBParaSite" id="SSTP_0000782800.1"/>
    </source>
</evidence>
<accession>A0A0K0EEB6</accession>